<sequence length="761" mass="81269">MLSVSQTPAETDAQWVRLIPPGVTDPAARIADSMGGVLAQAIGTIVSAAQPNLRAIDILCYRGIAHEEYLLRPCPAPDSRRGSALPIPSDPEIETTSASVQDVDTLTMRFGAWFADQLIDRIGVEIVTCDPTPLGRTQTLTTRLVTDSETPIAVDRAGSQSQLATYLDGLLEQSVPHVARTIVAPAGSGTYHVEQQVGHVTPQARTLQRRDLARHSTQHTGPSLAAQYDADAITSTWELLTEAEWEPKTLRSQSPCHPTLHRQPGAGAAAGTLVDLCTQQLEYQRLLGTLGDPQPLAEQYDALAYSPTLEVEAASLASMLGLVWGYDTPAWETQHDFDRRPPILESLALLRSAPGTDETAGHNPRVPGGDQSSSNFWTPASATVADWPLPSSGSGAVGPAASAVTRRAIKRLREYGDSLSMTATSGVDTPWATAVRRPPDGDASILVVDDDGSVPPGELIAAASHGVETHAITVVTETQAAAKRAAAILREPFVGAADTETILYPRTARHWITSGHVAVVPREMPLQWTIDPDGTVRLSTHSECLASGTVWGEPLRPTAASDDPSTPLRWVAPESPPVVRTTDGVARDQYDTPAALADEYRSIQLPAVPARRWWSPRATCLSVGPDGPSVVDPRRRFGSNGESLETALEEFVTTYTCQAETTLTASTIATACRRLLCPQSATVVSQTKLKRLVTDLSRRTTGPTHTESALMEPETVTLTQRGWIYPDTTADRPAAPFADATAAGTPTASLAESLAVAPDYK</sequence>
<dbReference type="AlphaFoldDB" id="A0A481RIW2"/>
<dbReference type="EMBL" id="CP034940">
    <property type="protein sequence ID" value="QAY21108.1"/>
    <property type="molecule type" value="Genomic_DNA"/>
</dbReference>
<organism evidence="2 3">
    <name type="scientific">Halorubrum ezzemoulense</name>
    <name type="common">Halorubrum chaoviator</name>
    <dbReference type="NCBI Taxonomy" id="337243"/>
    <lineage>
        <taxon>Archaea</taxon>
        <taxon>Methanobacteriati</taxon>
        <taxon>Methanobacteriota</taxon>
        <taxon>Stenosarchaea group</taxon>
        <taxon>Halobacteria</taxon>
        <taxon>Halobacteriales</taxon>
        <taxon>Haloferacaceae</taxon>
        <taxon>Halorubrum</taxon>
    </lineage>
</organism>
<evidence type="ECO:0000313" key="2">
    <source>
        <dbReference type="EMBL" id="QAY21108.1"/>
    </source>
</evidence>
<protein>
    <submittedName>
        <fullName evidence="2">Uncharacterized protein</fullName>
    </submittedName>
</protein>
<reference evidence="3" key="1">
    <citation type="submission" date="2019-01" db="EMBL/GenBank/DDBJ databases">
        <title>Complete genome of Halorubrum ezzemoulense strain FB21.</title>
        <authorList>
            <person name="Feng Y."/>
            <person name="Louyakis A.S."/>
            <person name="Papke R.T."/>
            <person name="Gogarten J.P."/>
        </authorList>
    </citation>
    <scope>NUCLEOTIDE SEQUENCE [LARGE SCALE GENOMIC DNA]</scope>
    <source>
        <strain evidence="3">Fb21</strain>
    </source>
</reference>
<evidence type="ECO:0000256" key="1">
    <source>
        <dbReference type="SAM" id="MobiDB-lite"/>
    </source>
</evidence>
<feature type="region of interest" description="Disordered" evidence="1">
    <location>
        <begin position="354"/>
        <end position="377"/>
    </location>
</feature>
<dbReference type="Proteomes" id="UP000293073">
    <property type="component" value="Chromosome"/>
</dbReference>
<dbReference type="KEGG" id="hezz:EO776_14410"/>
<dbReference type="GeneID" id="301361036"/>
<dbReference type="RefSeq" id="WP_129452512.1">
    <property type="nucleotide sequence ID" value="NZ_CP034940.1"/>
</dbReference>
<proteinExistence type="predicted"/>
<accession>A0A481RIW2</accession>
<gene>
    <name evidence="2" type="ORF">EO776_14410</name>
</gene>
<evidence type="ECO:0000313" key="3">
    <source>
        <dbReference type="Proteomes" id="UP000293073"/>
    </source>
</evidence>
<name>A0A481RIW2_HALEZ</name>